<feature type="transmembrane region" description="Helical" evidence="6">
    <location>
        <begin position="599"/>
        <end position="618"/>
    </location>
</feature>
<feature type="domain" description="ResB-like" evidence="7">
    <location>
        <begin position="142"/>
        <end position="214"/>
    </location>
</feature>
<sequence>MKKKSLGFYFLTSGIIILYFFLLQLLYNVRRPIFYGGAVLLALAFLFFLVKDRKAVYDYLSSIKLAVALIVYTAIAVIMGTLILQNVQESQYLQHYSVGFYKFIKLFTLQDTYHSLWFMLLVGLLNINLLLCTFQKWPITKKKIGFFLIHLSIFVIVLGGSISAIWGIKGYIHFHVGETHNDFNLTRYNEMLDKKHKLDFGVRLDKFEIEYYPPDYRVYVYTRKSTDRDFGKPYSLKAKEGEVYKVNNAKLKILKFFKDYNQKEVLVHNEDGVPGVEVLLKTNSKTISGLFFDTPGRDRFFLPNGEGLVIFKWKTPKNNKEAISVAKEKYILTINCAEGNKTLSVELGKTYDFSKNYLVKVDDFVPSFSIDTKSGKVVSKGDNPDNPALHLIFINKNNGEKLEHWTFQNFPEFSHGKKIPDGCSIKFLYIPSMKDKPVYIVSAEKDVVEVLNGKVKKKFKLENNELVFNNYKLVFNKFDEKSSLKLEEYSASDKYKNPVVKVLWEENGKSHELQFSAKDQKATFLDNGKVALLLRDKNTDPKAYRSYVTVIDHGKEVKKHVIEVNSPLVYHGYYFYQSNYDPKDPNYSGISVSKDPGVYIVYLGFFMLTIGGILRFYFKM</sequence>
<feature type="domain" description="ResB-like" evidence="7">
    <location>
        <begin position="514"/>
        <end position="581"/>
    </location>
</feature>
<dbReference type="RefSeq" id="WP_201327912.1">
    <property type="nucleotide sequence ID" value="NZ_AP017470.1"/>
</dbReference>
<feature type="transmembrane region" description="Helical" evidence="6">
    <location>
        <begin position="33"/>
        <end position="50"/>
    </location>
</feature>
<feature type="transmembrane region" description="Helical" evidence="6">
    <location>
        <begin position="7"/>
        <end position="27"/>
    </location>
</feature>
<feature type="transmembrane region" description="Helical" evidence="6">
    <location>
        <begin position="116"/>
        <end position="134"/>
    </location>
</feature>
<feature type="transmembrane region" description="Helical" evidence="6">
    <location>
        <begin position="62"/>
        <end position="84"/>
    </location>
</feature>
<evidence type="ECO:0000256" key="1">
    <source>
        <dbReference type="ARBA" id="ARBA00004141"/>
    </source>
</evidence>
<feature type="transmembrane region" description="Helical" evidence="6">
    <location>
        <begin position="146"/>
        <end position="168"/>
    </location>
</feature>
<evidence type="ECO:0000256" key="5">
    <source>
        <dbReference type="ARBA" id="ARBA00023136"/>
    </source>
</evidence>
<evidence type="ECO:0000256" key="2">
    <source>
        <dbReference type="ARBA" id="ARBA00022692"/>
    </source>
</evidence>
<keyword evidence="2 6" id="KW-0812">Transmembrane</keyword>
<protein>
    <recommendedName>
        <fullName evidence="7">ResB-like domain-containing protein</fullName>
    </recommendedName>
</protein>
<dbReference type="KEGG" id="thyd:TTHT_2171"/>
<dbReference type="Pfam" id="PF05140">
    <property type="entry name" value="ResB"/>
    <property type="match status" value="3"/>
</dbReference>
<dbReference type="Proteomes" id="UP000595564">
    <property type="component" value="Chromosome"/>
</dbReference>
<keyword evidence="9" id="KW-1185">Reference proteome</keyword>
<evidence type="ECO:0000256" key="3">
    <source>
        <dbReference type="ARBA" id="ARBA00022748"/>
    </source>
</evidence>
<reference evidence="8 9" key="1">
    <citation type="journal article" date="2012" name="Extremophiles">
        <title>Thermotomaculum hydrothermale gen. nov., sp. nov., a novel heterotrophic thermophile within the phylum Acidobacteria from a deep-sea hydrothermal vent chimney in the Southern Okinawa Trough.</title>
        <authorList>
            <person name="Izumi H."/>
            <person name="Nunoura T."/>
            <person name="Miyazaki M."/>
            <person name="Mino S."/>
            <person name="Toki T."/>
            <person name="Takai K."/>
            <person name="Sako Y."/>
            <person name="Sawabe T."/>
            <person name="Nakagawa S."/>
        </authorList>
    </citation>
    <scope>NUCLEOTIDE SEQUENCE [LARGE SCALE GENOMIC DNA]</scope>
    <source>
        <strain evidence="8 9">AC55</strain>
    </source>
</reference>
<dbReference type="PANTHER" id="PTHR31566">
    <property type="entry name" value="CYTOCHROME C BIOGENESIS PROTEIN CCS1, CHLOROPLASTIC"/>
    <property type="match status" value="1"/>
</dbReference>
<feature type="domain" description="ResB-like" evidence="7">
    <location>
        <begin position="64"/>
        <end position="140"/>
    </location>
</feature>
<evidence type="ECO:0000259" key="7">
    <source>
        <dbReference type="Pfam" id="PF05140"/>
    </source>
</evidence>
<dbReference type="GO" id="GO:0016020">
    <property type="term" value="C:membrane"/>
    <property type="evidence" value="ECO:0007669"/>
    <property type="project" value="UniProtKB-SubCell"/>
</dbReference>
<dbReference type="EMBL" id="AP017470">
    <property type="protein sequence ID" value="BBB33599.1"/>
    <property type="molecule type" value="Genomic_DNA"/>
</dbReference>
<evidence type="ECO:0000313" key="8">
    <source>
        <dbReference type="EMBL" id="BBB33599.1"/>
    </source>
</evidence>
<evidence type="ECO:0000256" key="4">
    <source>
        <dbReference type="ARBA" id="ARBA00022989"/>
    </source>
</evidence>
<evidence type="ECO:0000313" key="9">
    <source>
        <dbReference type="Proteomes" id="UP000595564"/>
    </source>
</evidence>
<organism evidence="8 9">
    <name type="scientific">Thermotomaculum hydrothermale</name>
    <dbReference type="NCBI Taxonomy" id="981385"/>
    <lineage>
        <taxon>Bacteria</taxon>
        <taxon>Pseudomonadati</taxon>
        <taxon>Acidobacteriota</taxon>
        <taxon>Holophagae</taxon>
        <taxon>Thermotomaculales</taxon>
        <taxon>Thermotomaculaceae</taxon>
        <taxon>Thermotomaculum</taxon>
    </lineage>
</organism>
<keyword evidence="4 6" id="KW-1133">Transmembrane helix</keyword>
<name>A0A7R6SZ87_9BACT</name>
<dbReference type="InterPro" id="IPR023494">
    <property type="entry name" value="Cyt_c_bgen_Ccs1/CcsB/ResB"/>
</dbReference>
<accession>A0A7R6SZ87</accession>
<keyword evidence="5 6" id="KW-0472">Membrane</keyword>
<gene>
    <name evidence="8" type="ORF">TTHT_2171</name>
</gene>
<dbReference type="AlphaFoldDB" id="A0A7R6SZ87"/>
<keyword evidence="3" id="KW-0201">Cytochrome c-type biogenesis</keyword>
<comment type="subcellular location">
    <subcellularLocation>
        <location evidence="1">Membrane</location>
        <topology evidence="1">Multi-pass membrane protein</topology>
    </subcellularLocation>
</comment>
<proteinExistence type="predicted"/>
<dbReference type="GO" id="GO:0017004">
    <property type="term" value="P:cytochrome complex assembly"/>
    <property type="evidence" value="ECO:0007669"/>
    <property type="project" value="UniProtKB-KW"/>
</dbReference>
<dbReference type="InterPro" id="IPR007816">
    <property type="entry name" value="ResB-like_domain"/>
</dbReference>
<evidence type="ECO:0000256" key="6">
    <source>
        <dbReference type="SAM" id="Phobius"/>
    </source>
</evidence>